<keyword evidence="4" id="KW-1185">Reference proteome</keyword>
<keyword evidence="2" id="KW-0812">Transmembrane</keyword>
<proteinExistence type="predicted"/>
<keyword evidence="2" id="KW-1133">Transmembrane helix</keyword>
<feature type="compositionally biased region" description="Acidic residues" evidence="1">
    <location>
        <begin position="50"/>
        <end position="61"/>
    </location>
</feature>
<keyword evidence="2" id="KW-0472">Membrane</keyword>
<accession>A0A151J581</accession>
<dbReference type="EMBL" id="KQ980039">
    <property type="protein sequence ID" value="KYN18138.1"/>
    <property type="molecule type" value="Genomic_DNA"/>
</dbReference>
<evidence type="ECO:0000256" key="1">
    <source>
        <dbReference type="SAM" id="MobiDB-lite"/>
    </source>
</evidence>
<evidence type="ECO:0000256" key="2">
    <source>
        <dbReference type="SAM" id="Phobius"/>
    </source>
</evidence>
<feature type="region of interest" description="Disordered" evidence="1">
    <location>
        <begin position="33"/>
        <end position="65"/>
    </location>
</feature>
<evidence type="ECO:0000313" key="4">
    <source>
        <dbReference type="Proteomes" id="UP000078492"/>
    </source>
</evidence>
<feature type="compositionally biased region" description="Acidic residues" evidence="1">
    <location>
        <begin position="33"/>
        <end position="43"/>
    </location>
</feature>
<feature type="transmembrane region" description="Helical" evidence="2">
    <location>
        <begin position="86"/>
        <end position="107"/>
    </location>
</feature>
<dbReference type="AlphaFoldDB" id="A0A151J581"/>
<sequence length="152" mass="17482">MENLVHIVRNVPEEDPMDIADEVFDEEMNFEEIMDDDDDDEDVAALSDDNGYDSDQSEDQSEDVKSKIAYPEEVMALNEQIKQCAIYFYFTTGGSSILCLSCMTRLTDIEHMHKFRKHVIKRHAAIDGKYCSECRTPCFVIFSCDMCPICTH</sequence>
<organism evidence="3 4">
    <name type="scientific">Trachymyrmex cornetzi</name>
    <dbReference type="NCBI Taxonomy" id="471704"/>
    <lineage>
        <taxon>Eukaryota</taxon>
        <taxon>Metazoa</taxon>
        <taxon>Ecdysozoa</taxon>
        <taxon>Arthropoda</taxon>
        <taxon>Hexapoda</taxon>
        <taxon>Insecta</taxon>
        <taxon>Pterygota</taxon>
        <taxon>Neoptera</taxon>
        <taxon>Endopterygota</taxon>
        <taxon>Hymenoptera</taxon>
        <taxon>Apocrita</taxon>
        <taxon>Aculeata</taxon>
        <taxon>Formicoidea</taxon>
        <taxon>Formicidae</taxon>
        <taxon>Myrmicinae</taxon>
        <taxon>Trachymyrmex</taxon>
    </lineage>
</organism>
<reference evidence="3 4" key="1">
    <citation type="submission" date="2015-09" db="EMBL/GenBank/DDBJ databases">
        <title>Trachymyrmex cornetzi WGS genome.</title>
        <authorList>
            <person name="Nygaard S."/>
            <person name="Hu H."/>
            <person name="Boomsma J."/>
            <person name="Zhang G."/>
        </authorList>
    </citation>
    <scope>NUCLEOTIDE SEQUENCE [LARGE SCALE GENOMIC DNA]</scope>
    <source>
        <strain evidence="3">Tcor2-1</strain>
        <tissue evidence="3">Whole body</tissue>
    </source>
</reference>
<name>A0A151J581_9HYME</name>
<dbReference type="Proteomes" id="UP000078492">
    <property type="component" value="Unassembled WGS sequence"/>
</dbReference>
<protein>
    <submittedName>
        <fullName evidence="3">Uncharacterized protein</fullName>
    </submittedName>
</protein>
<gene>
    <name evidence="3" type="ORF">ALC57_09571</name>
</gene>
<evidence type="ECO:0000313" key="3">
    <source>
        <dbReference type="EMBL" id="KYN18138.1"/>
    </source>
</evidence>